<dbReference type="Proteomes" id="UP001420932">
    <property type="component" value="Unassembled WGS sequence"/>
</dbReference>
<accession>A0AAP0PAV2</accession>
<name>A0AAP0PAV2_9MAGN</name>
<proteinExistence type="predicted"/>
<keyword evidence="2" id="KW-1185">Reference proteome</keyword>
<organism evidence="1 2">
    <name type="scientific">Stephania yunnanensis</name>
    <dbReference type="NCBI Taxonomy" id="152371"/>
    <lineage>
        <taxon>Eukaryota</taxon>
        <taxon>Viridiplantae</taxon>
        <taxon>Streptophyta</taxon>
        <taxon>Embryophyta</taxon>
        <taxon>Tracheophyta</taxon>
        <taxon>Spermatophyta</taxon>
        <taxon>Magnoliopsida</taxon>
        <taxon>Ranunculales</taxon>
        <taxon>Menispermaceae</taxon>
        <taxon>Menispermoideae</taxon>
        <taxon>Cissampelideae</taxon>
        <taxon>Stephania</taxon>
    </lineage>
</organism>
<evidence type="ECO:0000313" key="1">
    <source>
        <dbReference type="EMBL" id="KAK9136434.1"/>
    </source>
</evidence>
<dbReference type="EMBL" id="JBBNAF010000006">
    <property type="protein sequence ID" value="KAK9136434.1"/>
    <property type="molecule type" value="Genomic_DNA"/>
</dbReference>
<reference evidence="1 2" key="1">
    <citation type="submission" date="2024-01" db="EMBL/GenBank/DDBJ databases">
        <title>Genome assemblies of Stephania.</title>
        <authorList>
            <person name="Yang L."/>
        </authorList>
    </citation>
    <scope>NUCLEOTIDE SEQUENCE [LARGE SCALE GENOMIC DNA]</scope>
    <source>
        <strain evidence="1">YNDBR</strain>
        <tissue evidence="1">Leaf</tissue>
    </source>
</reference>
<protein>
    <submittedName>
        <fullName evidence="1">Uncharacterized protein</fullName>
    </submittedName>
</protein>
<comment type="caution">
    <text evidence="1">The sequence shown here is derived from an EMBL/GenBank/DDBJ whole genome shotgun (WGS) entry which is preliminary data.</text>
</comment>
<evidence type="ECO:0000313" key="2">
    <source>
        <dbReference type="Proteomes" id="UP001420932"/>
    </source>
</evidence>
<sequence>MDGCPRWSIEDDIIANEDRSETLEFAAESTEKGLDTMIKAADCAEAAEIRVELGLLWVKRITSGSILRCIKIV</sequence>
<dbReference type="AlphaFoldDB" id="A0AAP0PAV2"/>
<gene>
    <name evidence="1" type="ORF">Syun_015764</name>
</gene>